<reference evidence="2" key="1">
    <citation type="submission" date="2018-08" db="EMBL/GenBank/DDBJ databases">
        <title>Genome of Lactobacillus sp. HBUAS52074.</title>
        <authorList>
            <person name="Guo Z."/>
            <person name="Zhang Z.D."/>
        </authorList>
    </citation>
    <scope>NUCLEOTIDE SEQUENCE [LARGE SCALE GENOMIC DNA]</scope>
    <source>
        <strain evidence="2">HBUAS52074</strain>
    </source>
</reference>
<keyword evidence="2" id="KW-1185">Reference proteome</keyword>
<evidence type="ECO:0000313" key="1">
    <source>
        <dbReference type="EMBL" id="AYE38110.1"/>
    </source>
</evidence>
<protein>
    <submittedName>
        <fullName evidence="1">Uncharacterized protein</fullName>
    </submittedName>
</protein>
<gene>
    <name evidence="1" type="ORF">D1B17_05475</name>
</gene>
<dbReference type="KEGG" id="lzh:D1B17_05475"/>
<accession>A0A386PUK5</accession>
<dbReference type="OrthoDB" id="2306268at2"/>
<dbReference type="RefSeq" id="WP_120142352.1">
    <property type="nucleotide sequence ID" value="NZ_CP031933.2"/>
</dbReference>
<evidence type="ECO:0000313" key="2">
    <source>
        <dbReference type="Proteomes" id="UP000267208"/>
    </source>
</evidence>
<dbReference type="Proteomes" id="UP000267208">
    <property type="component" value="Chromosome"/>
</dbReference>
<proteinExistence type="predicted"/>
<dbReference type="AlphaFoldDB" id="A0A386PUK5"/>
<organism evidence="1 2">
    <name type="scientific">Companilactobacillus zhachilii</name>
    <dbReference type="NCBI Taxonomy" id="2304606"/>
    <lineage>
        <taxon>Bacteria</taxon>
        <taxon>Bacillati</taxon>
        <taxon>Bacillota</taxon>
        <taxon>Bacilli</taxon>
        <taxon>Lactobacillales</taxon>
        <taxon>Lactobacillaceae</taxon>
        <taxon>Companilactobacillus</taxon>
    </lineage>
</organism>
<name>A0A386PUK5_9LACO</name>
<dbReference type="EMBL" id="CP031933">
    <property type="protein sequence ID" value="AYE38110.1"/>
    <property type="molecule type" value="Genomic_DNA"/>
</dbReference>
<sequence length="109" mass="13058">MDDNDFIMRQLKAISEGFGMILGKGNAPKSEVIYQQQRNQKGKIYTDIDELLLHHKYDESIQYVYGRKFELDRNSYYQLGMWLVKKLKSIHGIDVEMVQEFERNMQKYK</sequence>